<dbReference type="Proteomes" id="UP000499080">
    <property type="component" value="Unassembled WGS sequence"/>
</dbReference>
<gene>
    <name evidence="1" type="ORF">AVEN_245936_1</name>
</gene>
<evidence type="ECO:0000313" key="2">
    <source>
        <dbReference type="Proteomes" id="UP000499080"/>
    </source>
</evidence>
<accession>A0A4Y2W3E8</accession>
<keyword evidence="2" id="KW-1185">Reference proteome</keyword>
<evidence type="ECO:0000313" key="1">
    <source>
        <dbReference type="EMBL" id="GBO31044.1"/>
    </source>
</evidence>
<sequence length="106" mass="11702">MDQNASRRRGSGRRRTTTTADGSYLLQCAIRRRTLTALQLASTYLLLEECPYPSKLCRADCMNEDCSHDDQLFVCVCPQSTSERSCIGPVNIAVGHQSSGSTYSYG</sequence>
<comment type="caution">
    <text evidence="1">The sequence shown here is derived from an EMBL/GenBank/DDBJ whole genome shotgun (WGS) entry which is preliminary data.</text>
</comment>
<reference evidence="1 2" key="1">
    <citation type="journal article" date="2019" name="Sci. Rep.">
        <title>Orb-weaving spider Araneus ventricosus genome elucidates the spidroin gene catalogue.</title>
        <authorList>
            <person name="Kono N."/>
            <person name="Nakamura H."/>
            <person name="Ohtoshi R."/>
            <person name="Moran D.A.P."/>
            <person name="Shinohara A."/>
            <person name="Yoshida Y."/>
            <person name="Fujiwara M."/>
            <person name="Mori M."/>
            <person name="Tomita M."/>
            <person name="Arakawa K."/>
        </authorList>
    </citation>
    <scope>NUCLEOTIDE SEQUENCE [LARGE SCALE GENOMIC DNA]</scope>
</reference>
<protein>
    <submittedName>
        <fullName evidence="1">Uncharacterized protein</fullName>
    </submittedName>
</protein>
<name>A0A4Y2W3E8_ARAVE</name>
<organism evidence="1 2">
    <name type="scientific">Araneus ventricosus</name>
    <name type="common">Orbweaver spider</name>
    <name type="synonym">Epeira ventricosa</name>
    <dbReference type="NCBI Taxonomy" id="182803"/>
    <lineage>
        <taxon>Eukaryota</taxon>
        <taxon>Metazoa</taxon>
        <taxon>Ecdysozoa</taxon>
        <taxon>Arthropoda</taxon>
        <taxon>Chelicerata</taxon>
        <taxon>Arachnida</taxon>
        <taxon>Araneae</taxon>
        <taxon>Araneomorphae</taxon>
        <taxon>Entelegynae</taxon>
        <taxon>Araneoidea</taxon>
        <taxon>Araneidae</taxon>
        <taxon>Araneus</taxon>
    </lineage>
</organism>
<dbReference type="EMBL" id="BGPR01054263">
    <property type="protein sequence ID" value="GBO31044.1"/>
    <property type="molecule type" value="Genomic_DNA"/>
</dbReference>
<dbReference type="AlphaFoldDB" id="A0A4Y2W3E8"/>
<proteinExistence type="predicted"/>